<protein>
    <recommendedName>
        <fullName evidence="8">Lysine transporter LysE</fullName>
    </recommendedName>
</protein>
<dbReference type="AlphaFoldDB" id="X1R7H5"/>
<keyword evidence="4 6" id="KW-1133">Transmembrane helix</keyword>
<gene>
    <name evidence="7" type="ORF">S12H4_20580</name>
</gene>
<evidence type="ECO:0000256" key="3">
    <source>
        <dbReference type="ARBA" id="ARBA00022692"/>
    </source>
</evidence>
<feature type="transmembrane region" description="Helical" evidence="6">
    <location>
        <begin position="112"/>
        <end position="140"/>
    </location>
</feature>
<evidence type="ECO:0008006" key="8">
    <source>
        <dbReference type="Google" id="ProtNLM"/>
    </source>
</evidence>
<evidence type="ECO:0000313" key="7">
    <source>
        <dbReference type="EMBL" id="GAI76483.1"/>
    </source>
</evidence>
<keyword evidence="2" id="KW-1003">Cell membrane</keyword>
<feature type="transmembrane region" description="Helical" evidence="6">
    <location>
        <begin position="70"/>
        <end position="91"/>
    </location>
</feature>
<dbReference type="Pfam" id="PF01810">
    <property type="entry name" value="LysE"/>
    <property type="match status" value="1"/>
</dbReference>
<feature type="transmembrane region" description="Helical" evidence="6">
    <location>
        <begin position="41"/>
        <end position="64"/>
    </location>
</feature>
<sequence>MNPLNFAVTVVLISVSGALAPGPLFFVTVSHGIKSGTKSGIIFSIAHSLVEFTLVMLLALGLLSVANEPAAMLVVGVAGGGALIVFGAIQIRGSFSYKAEETKTGQGATRNLFLIGLALTGLNPYFIVWWLTIGATLIFISLEFAGLAGSQKPRESMRKENPK</sequence>
<keyword evidence="5 6" id="KW-0472">Membrane</keyword>
<comment type="subcellular location">
    <subcellularLocation>
        <location evidence="1">Cell membrane</location>
        <topology evidence="1">Multi-pass membrane protein</topology>
    </subcellularLocation>
</comment>
<dbReference type="PANTHER" id="PTHR38825">
    <property type="entry name" value="LYSINE EXPORTER PROTEIN (LYSE/YGGA)"/>
    <property type="match status" value="1"/>
</dbReference>
<feature type="non-terminal residue" evidence="7">
    <location>
        <position position="163"/>
    </location>
</feature>
<dbReference type="EMBL" id="BARW01010455">
    <property type="protein sequence ID" value="GAI76483.1"/>
    <property type="molecule type" value="Genomic_DNA"/>
</dbReference>
<evidence type="ECO:0000256" key="6">
    <source>
        <dbReference type="SAM" id="Phobius"/>
    </source>
</evidence>
<comment type="caution">
    <text evidence="7">The sequence shown here is derived from an EMBL/GenBank/DDBJ whole genome shotgun (WGS) entry which is preliminary data.</text>
</comment>
<dbReference type="GO" id="GO:0005886">
    <property type="term" value="C:plasma membrane"/>
    <property type="evidence" value="ECO:0007669"/>
    <property type="project" value="UniProtKB-SubCell"/>
</dbReference>
<feature type="transmembrane region" description="Helical" evidence="6">
    <location>
        <begin position="6"/>
        <end position="29"/>
    </location>
</feature>
<name>X1R7H5_9ZZZZ</name>
<reference evidence="7" key="1">
    <citation type="journal article" date="2014" name="Front. Microbiol.">
        <title>High frequency of phylogenetically diverse reductive dehalogenase-homologous genes in deep subseafloor sedimentary metagenomes.</title>
        <authorList>
            <person name="Kawai M."/>
            <person name="Futagami T."/>
            <person name="Toyoda A."/>
            <person name="Takaki Y."/>
            <person name="Nishi S."/>
            <person name="Hori S."/>
            <person name="Arai W."/>
            <person name="Tsubouchi T."/>
            <person name="Morono Y."/>
            <person name="Uchiyama I."/>
            <person name="Ito T."/>
            <person name="Fujiyama A."/>
            <person name="Inagaki F."/>
            <person name="Takami H."/>
        </authorList>
    </citation>
    <scope>NUCLEOTIDE SEQUENCE</scope>
    <source>
        <strain evidence="7">Expedition CK06-06</strain>
    </source>
</reference>
<evidence type="ECO:0000256" key="2">
    <source>
        <dbReference type="ARBA" id="ARBA00022475"/>
    </source>
</evidence>
<keyword evidence="3 6" id="KW-0812">Transmembrane</keyword>
<evidence type="ECO:0000256" key="4">
    <source>
        <dbReference type="ARBA" id="ARBA00022989"/>
    </source>
</evidence>
<evidence type="ECO:0000256" key="1">
    <source>
        <dbReference type="ARBA" id="ARBA00004651"/>
    </source>
</evidence>
<dbReference type="GO" id="GO:0006865">
    <property type="term" value="P:amino acid transport"/>
    <property type="evidence" value="ECO:0007669"/>
    <property type="project" value="InterPro"/>
</dbReference>
<accession>X1R7H5</accession>
<proteinExistence type="predicted"/>
<dbReference type="InterPro" id="IPR001123">
    <property type="entry name" value="LeuE-type"/>
</dbReference>
<evidence type="ECO:0000256" key="5">
    <source>
        <dbReference type="ARBA" id="ARBA00023136"/>
    </source>
</evidence>
<organism evidence="7">
    <name type="scientific">marine sediment metagenome</name>
    <dbReference type="NCBI Taxonomy" id="412755"/>
    <lineage>
        <taxon>unclassified sequences</taxon>
        <taxon>metagenomes</taxon>
        <taxon>ecological metagenomes</taxon>
    </lineage>
</organism>
<dbReference type="PANTHER" id="PTHR38825:SF1">
    <property type="entry name" value="TRANSPORTER, LYSE FAMILY"/>
    <property type="match status" value="1"/>
</dbReference>